<reference evidence="4" key="1">
    <citation type="journal article" date="2021" name="Microbiol. Resour. Announc.">
        <title>LGAAP: Leishmaniinae Genome Assembly and Annotation Pipeline.</title>
        <authorList>
            <person name="Almutairi H."/>
            <person name="Urbaniak M.D."/>
            <person name="Bates M.D."/>
            <person name="Jariyapan N."/>
            <person name="Kwakye-Nuako G."/>
            <person name="Thomaz-Soccol V."/>
            <person name="Al-Salem W.S."/>
            <person name="Dillon R.J."/>
            <person name="Bates P.A."/>
            <person name="Gatherer D."/>
        </authorList>
    </citation>
    <scope>NUCLEOTIDE SEQUENCE [LARGE SCALE GENOMIC DNA]</scope>
</reference>
<comment type="caution">
    <text evidence="3">The sequence shown here is derived from an EMBL/GenBank/DDBJ whole genome shotgun (WGS) entry which is preliminary data.</text>
</comment>
<feature type="compositionally biased region" description="Low complexity" evidence="1">
    <location>
        <begin position="268"/>
        <end position="289"/>
    </location>
</feature>
<dbReference type="SMR" id="A0A836H8N8"/>
<dbReference type="GO" id="GO:0043634">
    <property type="term" value="P:polyadenylation-dependent ncRNA catabolic process"/>
    <property type="evidence" value="ECO:0007669"/>
    <property type="project" value="TreeGrafter"/>
</dbReference>
<feature type="compositionally biased region" description="Low complexity" evidence="1">
    <location>
        <begin position="143"/>
        <end position="154"/>
    </location>
</feature>
<dbReference type="RefSeq" id="XP_067065658.1">
    <property type="nucleotide sequence ID" value="XM_067208253.1"/>
</dbReference>
<dbReference type="InterPro" id="IPR045862">
    <property type="entry name" value="Trf4-like"/>
</dbReference>
<feature type="compositionally biased region" description="Basic and acidic residues" evidence="1">
    <location>
        <begin position="851"/>
        <end position="866"/>
    </location>
</feature>
<evidence type="ECO:0000313" key="4">
    <source>
        <dbReference type="Proteomes" id="UP000674143"/>
    </source>
</evidence>
<dbReference type="GO" id="GO:0031499">
    <property type="term" value="C:TRAMP complex"/>
    <property type="evidence" value="ECO:0007669"/>
    <property type="project" value="TreeGrafter"/>
</dbReference>
<dbReference type="PANTHER" id="PTHR23092">
    <property type="entry name" value="POLY(A) RNA POLYMERASE"/>
    <property type="match status" value="1"/>
</dbReference>
<dbReference type="GeneID" id="92362187"/>
<protein>
    <recommendedName>
        <fullName evidence="2">Poly(A) RNA polymerase mitochondrial-like central palm domain-containing protein</fullName>
    </recommendedName>
</protein>
<dbReference type="Gene3D" id="1.10.1410.10">
    <property type="match status" value="1"/>
</dbReference>
<evidence type="ECO:0000313" key="3">
    <source>
        <dbReference type="EMBL" id="KAG5486864.1"/>
    </source>
</evidence>
<dbReference type="CDD" id="cd05402">
    <property type="entry name" value="NT_PAP_TUTase"/>
    <property type="match status" value="1"/>
</dbReference>
<dbReference type="SUPFAM" id="SSF81631">
    <property type="entry name" value="PAP/OAS1 substrate-binding domain"/>
    <property type="match status" value="1"/>
</dbReference>
<dbReference type="PANTHER" id="PTHR23092:SF47">
    <property type="entry name" value="POLYMERASE SIGMA, PUTATIVE-RELATED"/>
    <property type="match status" value="1"/>
</dbReference>
<dbReference type="AlphaFoldDB" id="A0A836H8N8"/>
<feature type="compositionally biased region" description="Polar residues" evidence="1">
    <location>
        <begin position="167"/>
        <end position="179"/>
    </location>
</feature>
<feature type="region of interest" description="Disordered" evidence="1">
    <location>
        <begin position="721"/>
        <end position="740"/>
    </location>
</feature>
<dbReference type="KEGG" id="loi:92362187"/>
<feature type="region of interest" description="Disordered" evidence="1">
    <location>
        <begin position="141"/>
        <end position="312"/>
    </location>
</feature>
<feature type="region of interest" description="Disordered" evidence="1">
    <location>
        <begin position="340"/>
        <end position="373"/>
    </location>
</feature>
<gene>
    <name evidence="3" type="ORF">LSCM4_06330</name>
</gene>
<feature type="compositionally biased region" description="Low complexity" evidence="1">
    <location>
        <begin position="876"/>
        <end position="899"/>
    </location>
</feature>
<feature type="compositionally biased region" description="Basic and acidic residues" evidence="1">
    <location>
        <begin position="155"/>
        <end position="164"/>
    </location>
</feature>
<dbReference type="GO" id="GO:1990817">
    <property type="term" value="F:poly(A) RNA polymerase activity"/>
    <property type="evidence" value="ECO:0007669"/>
    <property type="project" value="InterPro"/>
</dbReference>
<dbReference type="GO" id="GO:0005739">
    <property type="term" value="C:mitochondrion"/>
    <property type="evidence" value="ECO:0007669"/>
    <property type="project" value="UniProtKB-ARBA"/>
</dbReference>
<dbReference type="GO" id="GO:0005730">
    <property type="term" value="C:nucleolus"/>
    <property type="evidence" value="ECO:0007669"/>
    <property type="project" value="TreeGrafter"/>
</dbReference>
<dbReference type="InterPro" id="IPR054708">
    <property type="entry name" value="MTPAP-like_central"/>
</dbReference>
<sequence length="916" mass="99385">MKRRGARVVSSNSTVVDSGKVAVAPAASGLPTGVPCGDAPVAVAAANAAAAAASSSPSVVSPTTPVVRNESGIPGSLESAGFTEMGASTPTLTIPTLDIFARFQRQRDDFDADWLLLQEDPAAKDEKPRIAAHVAEKLRRHQAQLGAHRAAAAADRPRHDRDRAPLSPTTAKTPGSVSVDNLDIAASKDQRQARRQRRPETYDSDEESGNDGVVDDAGSGGDDDDEYVPEDRAAPQYKRPKTSRKVSEKGQEPAGVALSGDSPSMGKAAGRTAAAAGATTTAGAETASADPLKALPESEERGGSGAAQEGLTGDYLNFGFTSATGRKAIGADELQATVHLQPSASRGEQRNTGSRSSPHSQNQRRQTPPTAQQVERDRVLVVPLWSITRMEQHGGYCCTSPLIALHQEITDLVDYLRPTEAEVTMRRYIEKEIGRLADRLWPGSSVLVYGSMYTHLLLPLSDLDVTLLDVPVPAEEALTALAKEISAAGLCESAYPQVILKTKVPLIKFVHKDSLIDVDISVGAVDGRRNSECIVQYMNMYPEALPLILAVKYFVMQRGMHEPYHGGLGSYATTLLVVAFLRQHPIYTTHPEQRKMTGLGKLLVDFFRMCGQYWNYRRVAICLENYAVAGNDAGAMDASANDEGDFRLRADCGGTGGIKMQSPVSASSPRNPMCPVQAWIEDPVDPSNNAASSLRFFHSLSSMFSYAYLALTADFGSAAADVSPPAPPFPQSSPSSNDISHRPTLLSRIYHADAEMVYRRQAIAATYERLKADMPVHMAEVRRFRRAEDEAMLRHNCDCPAHSWRARRLLRREGNPFPFPQQRSATSLEERLALSRLHESSSPPPPASRVGGEKRQREVERHESLMKARKGRREYSVSLSDSSSRSSSQPSDSGSNASSVRVSVMRRTERSRKLHR</sequence>
<dbReference type="Gene3D" id="3.30.460.10">
    <property type="entry name" value="Beta Polymerase, domain 2"/>
    <property type="match status" value="1"/>
</dbReference>
<evidence type="ECO:0000256" key="1">
    <source>
        <dbReference type="SAM" id="MobiDB-lite"/>
    </source>
</evidence>
<reference evidence="4" key="2">
    <citation type="journal article" date="2021" name="Sci. Data">
        <title>Chromosome-scale genome sequencing, assembly and annotation of six genomes from subfamily Leishmaniinae.</title>
        <authorList>
            <person name="Almutairi H."/>
            <person name="Urbaniak M.D."/>
            <person name="Bates M.D."/>
            <person name="Jariyapan N."/>
            <person name="Kwakye-Nuako G."/>
            <person name="Thomaz Soccol V."/>
            <person name="Al-Salem W.S."/>
            <person name="Dillon R.J."/>
            <person name="Bates P.A."/>
            <person name="Gatherer D."/>
        </authorList>
    </citation>
    <scope>NUCLEOTIDE SEQUENCE [LARGE SCALE GENOMIC DNA]</scope>
</reference>
<dbReference type="EMBL" id="JAFHLR010000007">
    <property type="protein sequence ID" value="KAG5486864.1"/>
    <property type="molecule type" value="Genomic_DNA"/>
</dbReference>
<organism evidence="3 4">
    <name type="scientific">Leishmania orientalis</name>
    <dbReference type="NCBI Taxonomy" id="2249476"/>
    <lineage>
        <taxon>Eukaryota</taxon>
        <taxon>Discoba</taxon>
        <taxon>Euglenozoa</taxon>
        <taxon>Kinetoplastea</taxon>
        <taxon>Metakinetoplastina</taxon>
        <taxon>Trypanosomatida</taxon>
        <taxon>Trypanosomatidae</taxon>
        <taxon>Leishmaniinae</taxon>
        <taxon>Leishmania</taxon>
    </lineage>
</organism>
<dbReference type="GO" id="GO:0031123">
    <property type="term" value="P:RNA 3'-end processing"/>
    <property type="evidence" value="ECO:0007669"/>
    <property type="project" value="TreeGrafter"/>
</dbReference>
<name>A0A836H8N8_9TRYP</name>
<dbReference type="Proteomes" id="UP000674143">
    <property type="component" value="Unassembled WGS sequence"/>
</dbReference>
<feature type="region of interest" description="Disordered" evidence="1">
    <location>
        <begin position="835"/>
        <end position="916"/>
    </location>
</feature>
<feature type="domain" description="Poly(A) RNA polymerase mitochondrial-like central palm" evidence="2">
    <location>
        <begin position="405"/>
        <end position="538"/>
    </location>
</feature>
<dbReference type="InterPro" id="IPR043519">
    <property type="entry name" value="NT_sf"/>
</dbReference>
<keyword evidence="4" id="KW-1185">Reference proteome</keyword>
<proteinExistence type="predicted"/>
<accession>A0A836H8N8</accession>
<evidence type="ECO:0000259" key="2">
    <source>
        <dbReference type="Pfam" id="PF22600"/>
    </source>
</evidence>
<dbReference type="GO" id="GO:0003729">
    <property type="term" value="F:mRNA binding"/>
    <property type="evidence" value="ECO:0007669"/>
    <property type="project" value="TreeGrafter"/>
</dbReference>
<dbReference type="SUPFAM" id="SSF81301">
    <property type="entry name" value="Nucleotidyltransferase"/>
    <property type="match status" value="1"/>
</dbReference>
<dbReference type="Pfam" id="PF22600">
    <property type="entry name" value="MTPAP-like_central"/>
    <property type="match status" value="1"/>
</dbReference>
<dbReference type="FunFam" id="3.30.460.10:FF:000038">
    <property type="entry name" value="Topoisomerase-related function protein-like protein"/>
    <property type="match status" value="1"/>
</dbReference>